<keyword evidence="11" id="KW-0443">Lipid metabolism</keyword>
<organism evidence="17 18">
    <name type="scientific">Blastomyces gilchristii (strain SLH14081)</name>
    <name type="common">Blastomyces dermatitidis</name>
    <dbReference type="NCBI Taxonomy" id="559298"/>
    <lineage>
        <taxon>Eukaryota</taxon>
        <taxon>Fungi</taxon>
        <taxon>Dikarya</taxon>
        <taxon>Ascomycota</taxon>
        <taxon>Pezizomycotina</taxon>
        <taxon>Eurotiomycetes</taxon>
        <taxon>Eurotiomycetidae</taxon>
        <taxon>Onygenales</taxon>
        <taxon>Ajellomycetaceae</taxon>
        <taxon>Blastomyces</taxon>
    </lineage>
</organism>
<dbReference type="EMBL" id="GG657453">
    <property type="protein sequence ID" value="OAT07902.1"/>
    <property type="molecule type" value="Genomic_DNA"/>
</dbReference>
<gene>
    <name evidence="17" type="ORF">BDBG_03919</name>
</gene>
<dbReference type="PANTHER" id="PTHR11351">
    <property type="entry name" value="ACYL-COA DESATURASE"/>
    <property type="match status" value="1"/>
</dbReference>
<dbReference type="OrthoDB" id="10260134at2759"/>
<evidence type="ECO:0000256" key="14">
    <source>
        <dbReference type="RuleBase" id="RU362121"/>
    </source>
</evidence>
<protein>
    <submittedName>
        <fullName evidence="17">Stearoyl-CoA desaturase (Delta-9 desaturase)</fullName>
    </submittedName>
</protein>
<dbReference type="Gene3D" id="3.10.120.10">
    <property type="entry name" value="Cytochrome b5-like heme/steroid binding domain"/>
    <property type="match status" value="1"/>
</dbReference>
<evidence type="ECO:0000256" key="9">
    <source>
        <dbReference type="ARBA" id="ARBA00023002"/>
    </source>
</evidence>
<keyword evidence="4 14" id="KW-0349">Heme</keyword>
<comment type="similarity">
    <text evidence="2">Belongs to the fatty acid desaturase type 1 family.</text>
</comment>
<dbReference type="CDD" id="cd03505">
    <property type="entry name" value="Delta9-FADS-like"/>
    <property type="match status" value="1"/>
</dbReference>
<keyword evidence="5" id="KW-0812">Transmembrane</keyword>
<sequence>MIRGYLQHRNRIPSSPIASGPTAVTPPHSRSGSGWQPLVVVPSKARSSGLGATELIIAIRTLKKDPYSQATFCVNSLAHLLGEQPFDDRNSPRDHVVTALVTLGEGYHNFHHEFPSDYRNAIEWHQYYPTKWTIWLWKQVGLAHHLKQFRANEIERGRLQQLQQLQQLQKQVDRRRIQLDWGRSLEELPVMEWEEYVDRAKKRGLVAIAGLVHDVTGFIKEHPGGKAMIQSGIGKDATAIFNGGVYNHSTE</sequence>
<dbReference type="PROSITE" id="PS00191">
    <property type="entry name" value="CYTOCHROME_B5_1"/>
    <property type="match status" value="1"/>
</dbReference>
<keyword evidence="6 14" id="KW-0479">Metal-binding</keyword>
<evidence type="ECO:0000259" key="16">
    <source>
        <dbReference type="PROSITE" id="PS50255"/>
    </source>
</evidence>
<accession>A0A179UNA3</accession>
<dbReference type="GO" id="GO:0004768">
    <property type="term" value="F:stearoyl-CoA 9-desaturase activity"/>
    <property type="evidence" value="ECO:0007669"/>
    <property type="project" value="TreeGrafter"/>
</dbReference>
<dbReference type="GO" id="GO:0006636">
    <property type="term" value="P:unsaturated fatty acid biosynthetic process"/>
    <property type="evidence" value="ECO:0007669"/>
    <property type="project" value="TreeGrafter"/>
</dbReference>
<keyword evidence="8" id="KW-1133">Transmembrane helix</keyword>
<evidence type="ECO:0000256" key="4">
    <source>
        <dbReference type="ARBA" id="ARBA00022617"/>
    </source>
</evidence>
<dbReference type="PROSITE" id="PS00476">
    <property type="entry name" value="FATTY_ACID_DESATUR_1"/>
    <property type="match status" value="1"/>
</dbReference>
<dbReference type="PRINTS" id="PR00075">
    <property type="entry name" value="FACDDSATRASE"/>
</dbReference>
<dbReference type="GO" id="GO:0020037">
    <property type="term" value="F:heme binding"/>
    <property type="evidence" value="ECO:0007669"/>
    <property type="project" value="UniProtKB-UniRule"/>
</dbReference>
<dbReference type="Pfam" id="PF00173">
    <property type="entry name" value="Cyt-b5"/>
    <property type="match status" value="1"/>
</dbReference>
<keyword evidence="9" id="KW-0560">Oxidoreductase</keyword>
<dbReference type="STRING" id="559298.A0A179UNA3"/>
<proteinExistence type="inferred from homology"/>
<evidence type="ECO:0000256" key="15">
    <source>
        <dbReference type="SAM" id="MobiDB-lite"/>
    </source>
</evidence>
<evidence type="ECO:0000313" key="18">
    <source>
        <dbReference type="Proteomes" id="UP000002038"/>
    </source>
</evidence>
<keyword evidence="3" id="KW-0444">Lipid biosynthesis</keyword>
<dbReference type="KEGG" id="bgh:BDBG_03919"/>
<evidence type="ECO:0000256" key="11">
    <source>
        <dbReference type="ARBA" id="ARBA00023098"/>
    </source>
</evidence>
<evidence type="ECO:0000256" key="8">
    <source>
        <dbReference type="ARBA" id="ARBA00022989"/>
    </source>
</evidence>
<evidence type="ECO:0000256" key="10">
    <source>
        <dbReference type="ARBA" id="ARBA00023004"/>
    </source>
</evidence>
<dbReference type="SMART" id="SM01117">
    <property type="entry name" value="Cyt-b5"/>
    <property type="match status" value="1"/>
</dbReference>
<dbReference type="InterPro" id="IPR018506">
    <property type="entry name" value="Cyt_B5_heme-BS"/>
</dbReference>
<evidence type="ECO:0000256" key="1">
    <source>
        <dbReference type="ARBA" id="ARBA00004141"/>
    </source>
</evidence>
<dbReference type="InterPro" id="IPR001199">
    <property type="entry name" value="Cyt_B5-like_heme/steroid-bd"/>
</dbReference>
<comment type="similarity">
    <text evidence="14">Belongs to the cytochrome b5 family.</text>
</comment>
<evidence type="ECO:0000256" key="13">
    <source>
        <dbReference type="ARBA" id="ARBA00023160"/>
    </source>
</evidence>
<evidence type="ECO:0000256" key="12">
    <source>
        <dbReference type="ARBA" id="ARBA00023136"/>
    </source>
</evidence>
<evidence type="ECO:0000313" key="17">
    <source>
        <dbReference type="EMBL" id="OAT07902.1"/>
    </source>
</evidence>
<dbReference type="InterPro" id="IPR015876">
    <property type="entry name" value="Acyl-CoA_DS"/>
</dbReference>
<feature type="region of interest" description="Disordered" evidence="15">
    <location>
        <begin position="1"/>
        <end position="36"/>
    </location>
</feature>
<reference evidence="18" key="1">
    <citation type="journal article" date="2015" name="PLoS Genet.">
        <title>The dynamic genome and transcriptome of the human fungal pathogen Blastomyces and close relative Emmonsia.</title>
        <authorList>
            <person name="Munoz J.F."/>
            <person name="Gauthier G.M."/>
            <person name="Desjardins C.A."/>
            <person name="Gallo J.E."/>
            <person name="Holder J."/>
            <person name="Sullivan T.D."/>
            <person name="Marty A.J."/>
            <person name="Carmen J.C."/>
            <person name="Chen Z."/>
            <person name="Ding L."/>
            <person name="Gujja S."/>
            <person name="Magrini V."/>
            <person name="Misas E."/>
            <person name="Mitreva M."/>
            <person name="Priest M."/>
            <person name="Saif S."/>
            <person name="Whiston E.A."/>
            <person name="Young S."/>
            <person name="Zeng Q."/>
            <person name="Goldman W.E."/>
            <person name="Mardis E.R."/>
            <person name="Taylor J.W."/>
            <person name="McEwen J.G."/>
            <person name="Clay O.K."/>
            <person name="Klein B.S."/>
            <person name="Cuomo C.A."/>
        </authorList>
    </citation>
    <scope>NUCLEOTIDE SEQUENCE [LARGE SCALE GENOMIC DNA]</scope>
    <source>
        <strain evidence="18">SLH14081</strain>
    </source>
</reference>
<dbReference type="SUPFAM" id="SSF55856">
    <property type="entry name" value="Cytochrome b5-like heme/steroid binding domain"/>
    <property type="match status" value="1"/>
</dbReference>
<dbReference type="GO" id="GO:0005506">
    <property type="term" value="F:iron ion binding"/>
    <property type="evidence" value="ECO:0007669"/>
    <property type="project" value="TreeGrafter"/>
</dbReference>
<dbReference type="InterPro" id="IPR001522">
    <property type="entry name" value="FADS-1_CS"/>
</dbReference>
<keyword evidence="10 14" id="KW-0408">Iron</keyword>
<evidence type="ECO:0000256" key="7">
    <source>
        <dbReference type="ARBA" id="ARBA00022832"/>
    </source>
</evidence>
<keyword evidence="18" id="KW-1185">Reference proteome</keyword>
<dbReference type="AlphaFoldDB" id="A0A179UNA3"/>
<dbReference type="RefSeq" id="XP_031578016.1">
    <property type="nucleotide sequence ID" value="XM_031721457.1"/>
</dbReference>
<dbReference type="PROSITE" id="PS50255">
    <property type="entry name" value="CYTOCHROME_B5_2"/>
    <property type="match status" value="1"/>
</dbReference>
<keyword evidence="7" id="KW-0276">Fatty acid metabolism</keyword>
<dbReference type="VEuPathDB" id="FungiDB:BDBG_03919"/>
<evidence type="ECO:0000256" key="3">
    <source>
        <dbReference type="ARBA" id="ARBA00022516"/>
    </source>
</evidence>
<evidence type="ECO:0000256" key="5">
    <source>
        <dbReference type="ARBA" id="ARBA00022692"/>
    </source>
</evidence>
<comment type="subcellular location">
    <subcellularLocation>
        <location evidence="1">Membrane</location>
        <topology evidence="1">Multi-pass membrane protein</topology>
    </subcellularLocation>
</comment>
<evidence type="ECO:0000256" key="6">
    <source>
        <dbReference type="ARBA" id="ARBA00022723"/>
    </source>
</evidence>
<dbReference type="GeneID" id="8505298"/>
<evidence type="ECO:0000256" key="2">
    <source>
        <dbReference type="ARBA" id="ARBA00009295"/>
    </source>
</evidence>
<keyword evidence="13" id="KW-0275">Fatty acid biosynthesis</keyword>
<dbReference type="GO" id="GO:0005789">
    <property type="term" value="C:endoplasmic reticulum membrane"/>
    <property type="evidence" value="ECO:0007669"/>
    <property type="project" value="TreeGrafter"/>
</dbReference>
<dbReference type="InterPro" id="IPR036400">
    <property type="entry name" value="Cyt_B5-like_heme/steroid_sf"/>
</dbReference>
<keyword evidence="12" id="KW-0472">Membrane</keyword>
<feature type="compositionally biased region" description="Basic residues" evidence="15">
    <location>
        <begin position="1"/>
        <end position="11"/>
    </location>
</feature>
<feature type="domain" description="Cytochrome b5 heme-binding" evidence="16">
    <location>
        <begin position="185"/>
        <end position="251"/>
    </location>
</feature>
<dbReference type="Proteomes" id="UP000002038">
    <property type="component" value="Unassembled WGS sequence"/>
</dbReference>
<name>A0A179UNA3_BLAGS</name>
<dbReference type="PANTHER" id="PTHR11351:SF31">
    <property type="entry name" value="DESATURASE 1, ISOFORM A-RELATED"/>
    <property type="match status" value="1"/>
</dbReference>